<dbReference type="AlphaFoldDB" id="A0A2R6AWH2"/>
<proteinExistence type="predicted"/>
<name>A0A2R6AWH2_9ARCH</name>
<reference evidence="1 2" key="1">
    <citation type="submission" date="2017-04" db="EMBL/GenBank/DDBJ databases">
        <title>Novel microbial lineages endemic to geothermal iron-oxide mats fill important gaps in the evolutionary history of Archaea.</title>
        <authorList>
            <person name="Jay Z.J."/>
            <person name="Beam J.P."/>
            <person name="Dlakic M."/>
            <person name="Rusch D.B."/>
            <person name="Kozubal M.A."/>
            <person name="Inskeep W.P."/>
        </authorList>
    </citation>
    <scope>NUCLEOTIDE SEQUENCE [LARGE SCALE GENOMIC DNA]</scope>
    <source>
        <strain evidence="1">OSP_D</strain>
    </source>
</reference>
<evidence type="ECO:0000313" key="2">
    <source>
        <dbReference type="Proteomes" id="UP000240322"/>
    </source>
</evidence>
<dbReference type="Proteomes" id="UP000240322">
    <property type="component" value="Unassembled WGS sequence"/>
</dbReference>
<evidence type="ECO:0000313" key="1">
    <source>
        <dbReference type="EMBL" id="PSN90732.1"/>
    </source>
</evidence>
<sequence length="118" mass="12850">MGPEGNWRPWALDSGHAESRVRLHLPRRLDVLVAKGVCDGYVNRSKKAPSFSGWRDELRTLKYFGGNTGIGESLDTWGTGGGESEREWVGVYDKRATGCISVAGGCFLLTQPIVNPLG</sequence>
<protein>
    <submittedName>
        <fullName evidence="1">Uncharacterized protein</fullName>
    </submittedName>
</protein>
<comment type="caution">
    <text evidence="1">The sequence shown here is derived from an EMBL/GenBank/DDBJ whole genome shotgun (WGS) entry which is preliminary data.</text>
</comment>
<organism evidence="1 2">
    <name type="scientific">Candidatus Marsarchaeota G2 archaeon OSP_D</name>
    <dbReference type="NCBI Taxonomy" id="1978157"/>
    <lineage>
        <taxon>Archaea</taxon>
        <taxon>Candidatus Marsarchaeota</taxon>
        <taxon>Candidatus Marsarchaeota group 2</taxon>
    </lineage>
</organism>
<accession>A0A2R6AWH2</accession>
<gene>
    <name evidence="1" type="ORF">B9Q03_06105</name>
</gene>
<dbReference type="EMBL" id="NEXE01000049">
    <property type="protein sequence ID" value="PSN90732.1"/>
    <property type="molecule type" value="Genomic_DNA"/>
</dbReference>